<gene>
    <name evidence="1" type="ORF">MBESOW_P2039</name>
</gene>
<dbReference type="EMBL" id="BBQY01000005">
    <property type="protein sequence ID" value="GBH30784.1"/>
    <property type="molecule type" value="Genomic_DNA"/>
</dbReference>
<evidence type="ECO:0000313" key="1">
    <source>
        <dbReference type="EMBL" id="GBH30784.1"/>
    </source>
</evidence>
<dbReference type="AlphaFoldDB" id="A0A401J2D7"/>
<protein>
    <submittedName>
        <fullName evidence="1">Uncharacterized protein</fullName>
    </submittedName>
</protein>
<evidence type="ECO:0000313" key="2">
    <source>
        <dbReference type="Proteomes" id="UP000290975"/>
    </source>
</evidence>
<name>A0A401J2D7_SPHXE</name>
<proteinExistence type="predicted"/>
<comment type="caution">
    <text evidence="1">The sequence shown here is derived from an EMBL/GenBank/DDBJ whole genome shotgun (WGS) entry which is preliminary data.</text>
</comment>
<accession>A0A401J2D7</accession>
<reference evidence="1 2" key="1">
    <citation type="submission" date="2014-12" db="EMBL/GenBank/DDBJ databases">
        <title>Whole genome sequencing of Sphingobium xenophagum OW59.</title>
        <authorList>
            <person name="Ohta Y."/>
            <person name="Nishi S."/>
            <person name="Hatada Y."/>
        </authorList>
    </citation>
    <scope>NUCLEOTIDE SEQUENCE [LARGE SCALE GENOMIC DNA]</scope>
    <source>
        <strain evidence="1 2">OW59</strain>
    </source>
</reference>
<keyword evidence="2" id="KW-1185">Reference proteome</keyword>
<sequence>MRARRDVEGDFLEVHAHRLAVATGHDDTGGLAFGGTDRAEQPCRGATLVLRR</sequence>
<organism evidence="1 2">
    <name type="scientific">Sphingobium xenophagum</name>
    <dbReference type="NCBI Taxonomy" id="121428"/>
    <lineage>
        <taxon>Bacteria</taxon>
        <taxon>Pseudomonadati</taxon>
        <taxon>Pseudomonadota</taxon>
        <taxon>Alphaproteobacteria</taxon>
        <taxon>Sphingomonadales</taxon>
        <taxon>Sphingomonadaceae</taxon>
        <taxon>Sphingobium</taxon>
    </lineage>
</organism>
<dbReference type="Proteomes" id="UP000290975">
    <property type="component" value="Unassembled WGS sequence"/>
</dbReference>